<sequence>MDERQGRAVMMDGLFEPREADCAAACAASGAVAAAQLIAPTLRAREVCA</sequence>
<proteinExistence type="predicted"/>
<name>A0A6J5FE66_9BURK</name>
<dbReference type="Proteomes" id="UP000494252">
    <property type="component" value="Unassembled WGS sequence"/>
</dbReference>
<keyword evidence="2" id="KW-1185">Reference proteome</keyword>
<evidence type="ECO:0000313" key="2">
    <source>
        <dbReference type="Proteomes" id="UP000494252"/>
    </source>
</evidence>
<evidence type="ECO:0000313" key="1">
    <source>
        <dbReference type="EMBL" id="CAB3775843.1"/>
    </source>
</evidence>
<protein>
    <submittedName>
        <fullName evidence="1">Uncharacterized protein</fullName>
    </submittedName>
</protein>
<reference evidence="1 2" key="1">
    <citation type="submission" date="2020-04" db="EMBL/GenBank/DDBJ databases">
        <authorList>
            <person name="De Canck E."/>
        </authorList>
    </citation>
    <scope>NUCLEOTIDE SEQUENCE [LARGE SCALE GENOMIC DNA]</scope>
    <source>
        <strain evidence="1 2">LMG 27177</strain>
    </source>
</reference>
<dbReference type="EMBL" id="CADIKI010000001">
    <property type="protein sequence ID" value="CAB3775843.1"/>
    <property type="molecule type" value="Genomic_DNA"/>
</dbReference>
<dbReference type="AlphaFoldDB" id="A0A6J5FE66"/>
<gene>
    <name evidence="1" type="ORF">LMG27177_00024</name>
</gene>
<organism evidence="1 2">
    <name type="scientific">Paraburkholderia fynbosensis</name>
    <dbReference type="NCBI Taxonomy" id="1200993"/>
    <lineage>
        <taxon>Bacteria</taxon>
        <taxon>Pseudomonadati</taxon>
        <taxon>Pseudomonadota</taxon>
        <taxon>Betaproteobacteria</taxon>
        <taxon>Burkholderiales</taxon>
        <taxon>Burkholderiaceae</taxon>
        <taxon>Paraburkholderia</taxon>
    </lineage>
</organism>
<accession>A0A6J5FE66</accession>